<evidence type="ECO:0000313" key="1">
    <source>
        <dbReference type="EMBL" id="PIP23488.1"/>
    </source>
</evidence>
<evidence type="ECO:0000313" key="2">
    <source>
        <dbReference type="Proteomes" id="UP000230273"/>
    </source>
</evidence>
<name>A0A2G9YW74_9BACT</name>
<accession>A0A2G9YW74</accession>
<dbReference type="AlphaFoldDB" id="A0A2G9YW74"/>
<dbReference type="EMBL" id="PCRP01000047">
    <property type="protein sequence ID" value="PIP23488.1"/>
    <property type="molecule type" value="Genomic_DNA"/>
</dbReference>
<protein>
    <recommendedName>
        <fullName evidence="3">DUF3795 domain-containing protein</fullName>
    </recommendedName>
</protein>
<evidence type="ECO:0008006" key="3">
    <source>
        <dbReference type="Google" id="ProtNLM"/>
    </source>
</evidence>
<comment type="caution">
    <text evidence="1">The sequence shown here is derived from an EMBL/GenBank/DDBJ whole genome shotgun (WGS) entry which is preliminary data.</text>
</comment>
<proteinExistence type="predicted"/>
<gene>
    <name evidence="1" type="ORF">COX36_02960</name>
</gene>
<organism evidence="1 2">
    <name type="scientific">Candidatus Nealsonbacteria bacterium CG23_combo_of_CG06-09_8_20_14_all_38_19</name>
    <dbReference type="NCBI Taxonomy" id="1974721"/>
    <lineage>
        <taxon>Bacteria</taxon>
        <taxon>Candidatus Nealsoniibacteriota</taxon>
    </lineage>
</organism>
<sequence length="161" mass="18663">MVKAIAFVLSLSKDRNGNPLGNEVLEYRPSKLPAQFWGLSSRRLIRLRRNRAQPPPKFTLKLVASLLMEKRERKMKIGSCGICCETCGLYTRRICSGCDKTKEGVEFLKSINANCPMLECAVMNKVDICSRDCERFPCDKFKYWPLSEAWIEMYKRRLSRE</sequence>
<dbReference type="Proteomes" id="UP000230273">
    <property type="component" value="Unassembled WGS sequence"/>
</dbReference>
<reference evidence="1 2" key="1">
    <citation type="submission" date="2017-09" db="EMBL/GenBank/DDBJ databases">
        <title>Depth-based differentiation of microbial function through sediment-hosted aquifers and enrichment of novel symbionts in the deep terrestrial subsurface.</title>
        <authorList>
            <person name="Probst A.J."/>
            <person name="Ladd B."/>
            <person name="Jarett J.K."/>
            <person name="Geller-Mcgrath D.E."/>
            <person name="Sieber C.M."/>
            <person name="Emerson J.B."/>
            <person name="Anantharaman K."/>
            <person name="Thomas B.C."/>
            <person name="Malmstrom R."/>
            <person name="Stieglmeier M."/>
            <person name="Klingl A."/>
            <person name="Woyke T."/>
            <person name="Ryan C.M."/>
            <person name="Banfield J.F."/>
        </authorList>
    </citation>
    <scope>NUCLEOTIDE SEQUENCE [LARGE SCALE GENOMIC DNA]</scope>
    <source>
        <strain evidence="1">CG23_combo_of_CG06-09_8_20_14_all_38_19</strain>
    </source>
</reference>